<organism evidence="2 3">
    <name type="scientific">Purpureocillium lavendulum</name>
    <dbReference type="NCBI Taxonomy" id="1247861"/>
    <lineage>
        <taxon>Eukaryota</taxon>
        <taxon>Fungi</taxon>
        <taxon>Dikarya</taxon>
        <taxon>Ascomycota</taxon>
        <taxon>Pezizomycotina</taxon>
        <taxon>Sordariomycetes</taxon>
        <taxon>Hypocreomycetidae</taxon>
        <taxon>Hypocreales</taxon>
        <taxon>Ophiocordycipitaceae</taxon>
        <taxon>Purpureocillium</taxon>
    </lineage>
</organism>
<accession>A0AB34FB80</accession>
<dbReference type="AlphaFoldDB" id="A0AB34FB80"/>
<feature type="region of interest" description="Disordered" evidence="1">
    <location>
        <begin position="47"/>
        <end position="80"/>
    </location>
</feature>
<feature type="compositionally biased region" description="Basic and acidic residues" evidence="1">
    <location>
        <begin position="64"/>
        <end position="73"/>
    </location>
</feature>
<gene>
    <name evidence="2" type="ORF">O9K51_11426</name>
</gene>
<comment type="caution">
    <text evidence="2">The sequence shown here is derived from an EMBL/GenBank/DDBJ whole genome shotgun (WGS) entry which is preliminary data.</text>
</comment>
<keyword evidence="3" id="KW-1185">Reference proteome</keyword>
<dbReference type="EMBL" id="JAQHRD010000034">
    <property type="protein sequence ID" value="KAJ6436051.1"/>
    <property type="molecule type" value="Genomic_DNA"/>
</dbReference>
<feature type="compositionally biased region" description="Polar residues" evidence="1">
    <location>
        <begin position="213"/>
        <end position="222"/>
    </location>
</feature>
<feature type="compositionally biased region" description="Polar residues" evidence="1">
    <location>
        <begin position="53"/>
        <end position="63"/>
    </location>
</feature>
<name>A0AB34FB80_9HYPO</name>
<feature type="region of interest" description="Disordered" evidence="1">
    <location>
        <begin position="208"/>
        <end position="229"/>
    </location>
</feature>
<proteinExistence type="predicted"/>
<feature type="compositionally biased region" description="Basic and acidic residues" evidence="1">
    <location>
        <begin position="263"/>
        <end position="273"/>
    </location>
</feature>
<sequence length="284" mass="31420">MAEDQARRNLEEELTIQNVILRSLDDQTFDGVEEERREAIKEIERIKAALNKPRQSQASTQHGDASRHLHQENNPHTSRKFTLSSLVTGFRSDIEEDATCIAEQIKAEKRLKQEVQDRRLAQQLSQESESGPSSRGGSGPARQDALSRLMATQRANERGLSGPSMAGNSGPGVQYPAWENPAMSMPGANNPSWDQPPAFGFASPAPGRGFATAPSTPQTQAPNPFYEDGQALPDRLSNFLQEVYHDPRVTEKELDDLLQNIRPDMDIPERNRDGTPAGLKQGVQ</sequence>
<feature type="region of interest" description="Disordered" evidence="1">
    <location>
        <begin position="262"/>
        <end position="284"/>
    </location>
</feature>
<evidence type="ECO:0000313" key="2">
    <source>
        <dbReference type="EMBL" id="KAJ6436051.1"/>
    </source>
</evidence>
<evidence type="ECO:0000313" key="3">
    <source>
        <dbReference type="Proteomes" id="UP001163105"/>
    </source>
</evidence>
<evidence type="ECO:0000256" key="1">
    <source>
        <dbReference type="SAM" id="MobiDB-lite"/>
    </source>
</evidence>
<reference evidence="2" key="1">
    <citation type="submission" date="2023-01" db="EMBL/GenBank/DDBJ databases">
        <title>The growth and conidiation of Purpureocillium lavendulum are regulated by nitrogen source and histone H3K14 acetylation.</title>
        <authorList>
            <person name="Tang P."/>
            <person name="Han J."/>
            <person name="Zhang C."/>
            <person name="Tang P."/>
            <person name="Qi F."/>
            <person name="Zhang K."/>
            <person name="Liang L."/>
        </authorList>
    </citation>
    <scope>NUCLEOTIDE SEQUENCE</scope>
    <source>
        <strain evidence="2">YMF1.00683</strain>
    </source>
</reference>
<protein>
    <submittedName>
        <fullName evidence="2">SWI/SNF family DNA-dependent ATPase Ris1</fullName>
    </submittedName>
</protein>
<dbReference type="Proteomes" id="UP001163105">
    <property type="component" value="Unassembled WGS sequence"/>
</dbReference>
<feature type="region of interest" description="Disordered" evidence="1">
    <location>
        <begin position="117"/>
        <end position="145"/>
    </location>
</feature>